<keyword evidence="2 5" id="KW-0812">Transmembrane</keyword>
<organism evidence="7">
    <name type="scientific">Salix viminalis</name>
    <name type="common">Common osier</name>
    <name type="synonym">Basket willow</name>
    <dbReference type="NCBI Taxonomy" id="40686"/>
    <lineage>
        <taxon>Eukaryota</taxon>
        <taxon>Viridiplantae</taxon>
        <taxon>Streptophyta</taxon>
        <taxon>Embryophyta</taxon>
        <taxon>Tracheophyta</taxon>
        <taxon>Spermatophyta</taxon>
        <taxon>Magnoliopsida</taxon>
        <taxon>eudicotyledons</taxon>
        <taxon>Gunneridae</taxon>
        <taxon>Pentapetalae</taxon>
        <taxon>rosids</taxon>
        <taxon>fabids</taxon>
        <taxon>Malpighiales</taxon>
        <taxon>Salicaceae</taxon>
        <taxon>Saliceae</taxon>
        <taxon>Salix</taxon>
    </lineage>
</organism>
<dbReference type="Pfam" id="PF03151">
    <property type="entry name" value="TPT"/>
    <property type="match status" value="2"/>
</dbReference>
<evidence type="ECO:0000256" key="1">
    <source>
        <dbReference type="ARBA" id="ARBA00004141"/>
    </source>
</evidence>
<dbReference type="InterPro" id="IPR037185">
    <property type="entry name" value="EmrE-like"/>
</dbReference>
<feature type="domain" description="Sugar phosphate transporter" evidence="6">
    <location>
        <begin position="111"/>
        <end position="186"/>
    </location>
</feature>
<dbReference type="InterPro" id="IPR004853">
    <property type="entry name" value="Sugar_P_trans_dom"/>
</dbReference>
<dbReference type="GO" id="GO:0016020">
    <property type="term" value="C:membrane"/>
    <property type="evidence" value="ECO:0007669"/>
    <property type="project" value="UniProtKB-SubCell"/>
</dbReference>
<protein>
    <recommendedName>
        <fullName evidence="6">Sugar phosphate transporter domain-containing protein</fullName>
    </recommendedName>
</protein>
<evidence type="ECO:0000256" key="3">
    <source>
        <dbReference type="ARBA" id="ARBA00022989"/>
    </source>
</evidence>
<evidence type="ECO:0000256" key="2">
    <source>
        <dbReference type="ARBA" id="ARBA00022692"/>
    </source>
</evidence>
<evidence type="ECO:0000259" key="6">
    <source>
        <dbReference type="Pfam" id="PF03151"/>
    </source>
</evidence>
<dbReference type="EMBL" id="CAADRP010001785">
    <property type="protein sequence ID" value="VFU52100.1"/>
    <property type="molecule type" value="Genomic_DNA"/>
</dbReference>
<name>A0A6N2MD22_SALVM</name>
<comment type="subcellular location">
    <subcellularLocation>
        <location evidence="1">Membrane</location>
        <topology evidence="1">Multi-pass membrane protein</topology>
    </subcellularLocation>
</comment>
<dbReference type="InterPro" id="IPR050186">
    <property type="entry name" value="TPT_transporter"/>
</dbReference>
<evidence type="ECO:0000313" key="7">
    <source>
        <dbReference type="EMBL" id="VFU52100.1"/>
    </source>
</evidence>
<feature type="transmembrane region" description="Helical" evidence="5">
    <location>
        <begin position="142"/>
        <end position="162"/>
    </location>
</feature>
<feature type="transmembrane region" description="Helical" evidence="5">
    <location>
        <begin position="113"/>
        <end position="130"/>
    </location>
</feature>
<gene>
    <name evidence="7" type="ORF">SVIM_LOCUS355073</name>
</gene>
<evidence type="ECO:0000256" key="5">
    <source>
        <dbReference type="SAM" id="Phobius"/>
    </source>
</evidence>
<dbReference type="SUPFAM" id="SSF103481">
    <property type="entry name" value="Multidrug resistance efflux transporter EmrE"/>
    <property type="match status" value="1"/>
</dbReference>
<feature type="transmembrane region" description="Helical" evidence="5">
    <location>
        <begin position="268"/>
        <end position="292"/>
    </location>
</feature>
<dbReference type="PANTHER" id="PTHR11132">
    <property type="entry name" value="SOLUTE CARRIER FAMILY 35"/>
    <property type="match status" value="1"/>
</dbReference>
<dbReference type="AlphaFoldDB" id="A0A6N2MD22"/>
<keyword evidence="4 5" id="KW-0472">Membrane</keyword>
<feature type="transmembrane region" description="Helical" evidence="5">
    <location>
        <begin position="425"/>
        <end position="444"/>
    </location>
</feature>
<proteinExistence type="predicted"/>
<feature type="transmembrane region" description="Helical" evidence="5">
    <location>
        <begin position="313"/>
        <end position="334"/>
    </location>
</feature>
<feature type="transmembrane region" description="Helical" evidence="5">
    <location>
        <begin position="243"/>
        <end position="262"/>
    </location>
</feature>
<feature type="domain" description="Sugar phosphate transporter" evidence="6">
    <location>
        <begin position="218"/>
        <end position="444"/>
    </location>
</feature>
<sequence>MQSTAFTPCSSSSLSPLKPRRLVANPTYSLPSRFDPIRAFSSSSKRHDPASNNVVFPRRSWPLSSAPNSALSRPWNPLVPESKMERFEVKATAVPESAGEGEEKSSLTKTLQLGLLFGLWYLFNIYFNIYNKQVLKVFPNPVTITAAQFAVGTVLVSFMWTFNLYKKPKVSGAQVFDCAAAAVFNMSVIDSFCCRVGDLFLLCLGSLLQFCRWRVHARNLFTNMSLGKVAVSFTHTIKAMEPFFSVILSAMFLGEMPTLWVVGSIIPIVGGVALASVTEASFNCAMASNLTNQSRNVLSKKVMVKKEESMDNITLFSIITIMSFILLAPVTIFMDGVKFTPAYLQSARHTLGLFLLRYASMPINRPISLQNRECNILQFVHDILQFVEVSYMILQRVSPVTHSVGNCVKRVVVIVSSIFFFKTHVSPINSLGTGIALAGVFLYSRVKRIKPKPKTV</sequence>
<accession>A0A6N2MD22</accession>
<evidence type="ECO:0000256" key="4">
    <source>
        <dbReference type="ARBA" id="ARBA00023136"/>
    </source>
</evidence>
<reference evidence="7" key="1">
    <citation type="submission" date="2019-03" db="EMBL/GenBank/DDBJ databases">
        <authorList>
            <person name="Mank J."/>
            <person name="Almeida P."/>
        </authorList>
    </citation>
    <scope>NUCLEOTIDE SEQUENCE</scope>
    <source>
        <strain evidence="7">78183</strain>
    </source>
</reference>
<keyword evidence="3 5" id="KW-1133">Transmembrane helix</keyword>